<gene>
    <name evidence="4" type="ORF">BD410DRAFT_787391</name>
</gene>
<keyword evidence="1" id="KW-0547">Nucleotide-binding</keyword>
<dbReference type="InterPro" id="IPR008271">
    <property type="entry name" value="Ser/Thr_kinase_AS"/>
</dbReference>
<dbReference type="GO" id="GO:0004672">
    <property type="term" value="F:protein kinase activity"/>
    <property type="evidence" value="ECO:0007669"/>
    <property type="project" value="InterPro"/>
</dbReference>
<dbReference type="Gene3D" id="1.10.510.10">
    <property type="entry name" value="Transferase(Phosphotransferase) domain 1"/>
    <property type="match status" value="1"/>
</dbReference>
<dbReference type="GO" id="GO:0005524">
    <property type="term" value="F:ATP binding"/>
    <property type="evidence" value="ECO:0007669"/>
    <property type="project" value="UniProtKB-KW"/>
</dbReference>
<evidence type="ECO:0000256" key="1">
    <source>
        <dbReference type="ARBA" id="ARBA00022741"/>
    </source>
</evidence>
<protein>
    <submittedName>
        <fullName evidence="4">Kinase-like protein</fullName>
    </submittedName>
</protein>
<organism evidence="4 5">
    <name type="scientific">Rickenella mellea</name>
    <dbReference type="NCBI Taxonomy" id="50990"/>
    <lineage>
        <taxon>Eukaryota</taxon>
        <taxon>Fungi</taxon>
        <taxon>Dikarya</taxon>
        <taxon>Basidiomycota</taxon>
        <taxon>Agaricomycotina</taxon>
        <taxon>Agaricomycetes</taxon>
        <taxon>Hymenochaetales</taxon>
        <taxon>Rickenellaceae</taxon>
        <taxon>Rickenella</taxon>
    </lineage>
</organism>
<evidence type="ECO:0000313" key="5">
    <source>
        <dbReference type="Proteomes" id="UP000294933"/>
    </source>
</evidence>
<accession>A0A4Y7Q7I9</accession>
<dbReference type="InterPro" id="IPR001245">
    <property type="entry name" value="Ser-Thr/Tyr_kinase_cat_dom"/>
</dbReference>
<dbReference type="InterPro" id="IPR011009">
    <property type="entry name" value="Kinase-like_dom_sf"/>
</dbReference>
<evidence type="ECO:0000259" key="3">
    <source>
        <dbReference type="PROSITE" id="PS50011"/>
    </source>
</evidence>
<evidence type="ECO:0000313" key="4">
    <source>
        <dbReference type="EMBL" id="TDL23544.1"/>
    </source>
</evidence>
<dbReference type="VEuPathDB" id="FungiDB:BD410DRAFT_787391"/>
<feature type="domain" description="Protein kinase" evidence="3">
    <location>
        <begin position="50"/>
        <end position="316"/>
    </location>
</feature>
<dbReference type="InterPro" id="IPR000719">
    <property type="entry name" value="Prot_kinase_dom"/>
</dbReference>
<dbReference type="SMART" id="SM00220">
    <property type="entry name" value="S_TKc"/>
    <property type="match status" value="1"/>
</dbReference>
<dbReference type="EMBL" id="ML170170">
    <property type="protein sequence ID" value="TDL23544.1"/>
    <property type="molecule type" value="Genomic_DNA"/>
</dbReference>
<dbReference type="PRINTS" id="PR00109">
    <property type="entry name" value="TYRKINASE"/>
</dbReference>
<dbReference type="Proteomes" id="UP000294933">
    <property type="component" value="Unassembled WGS sequence"/>
</dbReference>
<sequence length="568" mass="62980">MFFANRAASVHLPSGQNSFLPPAPMQQHRPVVDEQPKNLTGKVTLLSESRDGVTYISCGGSSTIWLGRWRRGQGPSDEKLAIKAFLGSQLHHQAQTFLRRIIRETMNWHKLRHPNILPFYGICHEKIECLPDFPALISPYCANGNINDFLSTRPTTNKLLIVCQVSDGLAYLHANQVVHGDLKGSNILVNDSGVACISDFERTKLVTDNDYSKSLFASARWAAPELLLHEIEDQMVPVSYKSDVWAFAMVVIEILTGGLPWPGYSALAVLRKVPLGEKPERRRYPAVSDSYWRVLMPCWKFDPSRRPSIQTLKGWLPSPGSYTPLSLPSLPSPSPPLAKYTTERNDDRLAARIGLVSLGNYFNDVHSVNSMPPPPPSHPPAGYTAEKNTDRPVNDVAVVDLASPGIYFNDFLSVNSMPGQPTIKRFARIRIQHFGTIFSLLATYILSNGTVVRCTHGEPEDIPHLITDDIQFQESEILAEVHGQATSGLVWQLSFVLRDTSTHAQRTEGPFGDEVDFATWPDLTEFHVVGEVTALGGNCVDSMITGIQFISSLNSGTKTTLKRVKESK</sequence>
<dbReference type="PROSITE" id="PS50011">
    <property type="entry name" value="PROTEIN_KINASE_DOM"/>
    <property type="match status" value="1"/>
</dbReference>
<dbReference type="Pfam" id="PF07714">
    <property type="entry name" value="PK_Tyr_Ser-Thr"/>
    <property type="match status" value="1"/>
</dbReference>
<keyword evidence="4" id="KW-0808">Transferase</keyword>
<dbReference type="PROSITE" id="PS00108">
    <property type="entry name" value="PROTEIN_KINASE_ST"/>
    <property type="match status" value="1"/>
</dbReference>
<dbReference type="AlphaFoldDB" id="A0A4Y7Q7I9"/>
<evidence type="ECO:0000256" key="2">
    <source>
        <dbReference type="ARBA" id="ARBA00022840"/>
    </source>
</evidence>
<dbReference type="OrthoDB" id="3260205at2759"/>
<reference evidence="4 5" key="1">
    <citation type="submission" date="2018-06" db="EMBL/GenBank/DDBJ databases">
        <title>A transcriptomic atlas of mushroom development highlights an independent origin of complex multicellularity.</title>
        <authorList>
            <consortium name="DOE Joint Genome Institute"/>
            <person name="Krizsan K."/>
            <person name="Almasi E."/>
            <person name="Merenyi Z."/>
            <person name="Sahu N."/>
            <person name="Viragh M."/>
            <person name="Koszo T."/>
            <person name="Mondo S."/>
            <person name="Kiss B."/>
            <person name="Balint B."/>
            <person name="Kues U."/>
            <person name="Barry K."/>
            <person name="Hegedus J.C."/>
            <person name="Henrissat B."/>
            <person name="Johnson J."/>
            <person name="Lipzen A."/>
            <person name="Ohm R."/>
            <person name="Nagy I."/>
            <person name="Pangilinan J."/>
            <person name="Yan J."/>
            <person name="Xiong Y."/>
            <person name="Grigoriev I.V."/>
            <person name="Hibbett D.S."/>
            <person name="Nagy L.G."/>
        </authorList>
    </citation>
    <scope>NUCLEOTIDE SEQUENCE [LARGE SCALE GENOMIC DNA]</scope>
    <source>
        <strain evidence="4 5">SZMC22713</strain>
    </source>
</reference>
<keyword evidence="2" id="KW-0067">ATP-binding</keyword>
<name>A0A4Y7Q7I9_9AGAM</name>
<dbReference type="STRING" id="50990.A0A4Y7Q7I9"/>
<keyword evidence="4" id="KW-0418">Kinase</keyword>
<proteinExistence type="predicted"/>
<keyword evidence="5" id="KW-1185">Reference proteome</keyword>
<dbReference type="PANTHER" id="PTHR24418">
    <property type="entry name" value="TYROSINE-PROTEIN KINASE"/>
    <property type="match status" value="1"/>
</dbReference>
<dbReference type="SUPFAM" id="SSF56112">
    <property type="entry name" value="Protein kinase-like (PK-like)"/>
    <property type="match status" value="1"/>
</dbReference>
<dbReference type="InterPro" id="IPR050198">
    <property type="entry name" value="Non-receptor_tyrosine_kinases"/>
</dbReference>